<dbReference type="InterPro" id="IPR049258">
    <property type="entry name" value="ODAD1_CC"/>
</dbReference>
<proteinExistence type="evidence at transcript level"/>
<dbReference type="AlphaFoldDB" id="V9KZ75"/>
<feature type="coiled-coil region" evidence="2">
    <location>
        <begin position="90"/>
        <end position="117"/>
    </location>
</feature>
<accession>V9KZ75</accession>
<sequence length="441" mass="52179">THTRTHTCTHTRTNTCTQTHTCTHAHAHVCGNVSVWNIEIRELNLYVNEQEELETNLALVTSPQNLLKDNRNSAEIKYLLESKDEYDYLVQQEKNLISKLDAEIKSQEEKIEKHRMAVGGLKSVHKHRRQVEKHIHVLENQLNLATVKFNTILTKNRNLREEINNLRIHKEIYAKLFNKLNAKLQHQKKLMKEIVQESVLAYDQRMEAESRIIAVRERSEKDIQLYNTEIKELMRVIDHEAKLKEFMLIKFRQLVKEDRLENKLGKKSPKELEYETYENAYTELKKLTGLDSLYTLGSQFLITEEKNYALFNFVNELNRQMEVKQERILNLKNEILQFENRRMEKEQSMHSSIKIVEEKLEQTTKQANKYEKLGKRTTKTLEQLKSKIEITFRKIKCDPTIIYQKLCGREGISNSNTMVYLGLIEKKAVDLLRIHMLMLQT</sequence>
<dbReference type="EMBL" id="JW871651">
    <property type="protein sequence ID" value="AFP04169.1"/>
    <property type="molecule type" value="mRNA"/>
</dbReference>
<name>V9KZ75_CALMI</name>
<reference evidence="4" key="1">
    <citation type="journal article" date="2014" name="Nature">
        <title>Elephant shark genome provides unique insights into gnathostome evolution.</title>
        <authorList>
            <consortium name="International Elephant Shark Genome Sequencing Consortium"/>
            <person name="Venkatesh B."/>
            <person name="Lee A.P."/>
            <person name="Ravi V."/>
            <person name="Maurya A.K."/>
            <person name="Lian M.M."/>
            <person name="Swann J.B."/>
            <person name="Ohta Y."/>
            <person name="Flajnik M.F."/>
            <person name="Sutoh Y."/>
            <person name="Kasahara M."/>
            <person name="Hoon S."/>
            <person name="Gangu V."/>
            <person name="Roy S.W."/>
            <person name="Irimia M."/>
            <person name="Korzh V."/>
            <person name="Kondrychyn I."/>
            <person name="Lim Z.W."/>
            <person name="Tay B.H."/>
            <person name="Tohari S."/>
            <person name="Kong K.W."/>
            <person name="Ho S."/>
            <person name="Lorente-Galdos B."/>
            <person name="Quilez J."/>
            <person name="Marques-Bonet T."/>
            <person name="Raney B.J."/>
            <person name="Ingham P.W."/>
            <person name="Tay A."/>
            <person name="Hillier L.W."/>
            <person name="Minx P."/>
            <person name="Boehm T."/>
            <person name="Wilson R.K."/>
            <person name="Brenner S."/>
            <person name="Warren W.C."/>
        </authorList>
    </citation>
    <scope>NUCLEOTIDE SEQUENCE</scope>
    <source>
        <tissue evidence="4">Heart</tissue>
    </source>
</reference>
<dbReference type="GO" id="GO:0036158">
    <property type="term" value="P:outer dynein arm assembly"/>
    <property type="evidence" value="ECO:0007669"/>
    <property type="project" value="TreeGrafter"/>
</dbReference>
<feature type="coiled-coil region" evidence="2">
    <location>
        <begin position="314"/>
        <end position="373"/>
    </location>
</feature>
<feature type="non-terminal residue" evidence="4">
    <location>
        <position position="441"/>
    </location>
</feature>
<dbReference type="Pfam" id="PF21773">
    <property type="entry name" value="ODAD1_CC"/>
    <property type="match status" value="1"/>
</dbReference>
<evidence type="ECO:0000256" key="1">
    <source>
        <dbReference type="ARBA" id="ARBA00023054"/>
    </source>
</evidence>
<dbReference type="GO" id="GO:0003341">
    <property type="term" value="P:cilium movement"/>
    <property type="evidence" value="ECO:0007669"/>
    <property type="project" value="TreeGrafter"/>
</dbReference>
<dbReference type="InterPro" id="IPR051876">
    <property type="entry name" value="ODA-DC/CCD"/>
</dbReference>
<evidence type="ECO:0000259" key="3">
    <source>
        <dbReference type="Pfam" id="PF21773"/>
    </source>
</evidence>
<feature type="coiled-coil region" evidence="2">
    <location>
        <begin position="177"/>
        <end position="236"/>
    </location>
</feature>
<dbReference type="GO" id="GO:0005930">
    <property type="term" value="C:axoneme"/>
    <property type="evidence" value="ECO:0007669"/>
    <property type="project" value="TreeGrafter"/>
</dbReference>
<organism evidence="4">
    <name type="scientific">Callorhinchus milii</name>
    <name type="common">Ghost shark</name>
    <dbReference type="NCBI Taxonomy" id="7868"/>
    <lineage>
        <taxon>Eukaryota</taxon>
        <taxon>Metazoa</taxon>
        <taxon>Chordata</taxon>
        <taxon>Craniata</taxon>
        <taxon>Vertebrata</taxon>
        <taxon>Chondrichthyes</taxon>
        <taxon>Holocephali</taxon>
        <taxon>Chimaeriformes</taxon>
        <taxon>Callorhinchidae</taxon>
        <taxon>Callorhinchus</taxon>
    </lineage>
</organism>
<protein>
    <submittedName>
        <fullName evidence="4">Axonemal p66.0</fullName>
    </submittedName>
</protein>
<dbReference type="PANTHER" id="PTHR21694">
    <property type="entry name" value="COILED-COIL DOMAIN-CONTAINING PROTEIN 63"/>
    <property type="match status" value="1"/>
</dbReference>
<feature type="non-terminal residue" evidence="4">
    <location>
        <position position="1"/>
    </location>
</feature>
<keyword evidence="1 2" id="KW-0175">Coiled coil</keyword>
<evidence type="ECO:0000313" key="4">
    <source>
        <dbReference type="EMBL" id="AFP04169.1"/>
    </source>
</evidence>
<dbReference type="PANTHER" id="PTHR21694:SF18">
    <property type="entry name" value="COILED-COIL DOMAIN-CONTAINING PROTEIN 63"/>
    <property type="match status" value="1"/>
</dbReference>
<feature type="domain" description="ODAD1 central coiled coil region" evidence="3">
    <location>
        <begin position="132"/>
        <end position="406"/>
    </location>
</feature>
<evidence type="ECO:0000256" key="2">
    <source>
        <dbReference type="SAM" id="Coils"/>
    </source>
</evidence>